<sequence>GARRKPPRPHARCRRVRRDGTRHRPGRGRSRDHGAAGRCSARGGGGGGKVLRRHDRPQGRQGSFERIGRGGDRAHPRNRCGTRQGLRRLCAVPPRDRGCGGAHGRQTCGAGRARSGGRRELHHRHQHLVAVGHGLRRARKKSGAGRGLSFLQPCAPDAPDRGHRRRADRVACARCAHRRRAANGPPSGARDGHAGI</sequence>
<reference evidence="2" key="1">
    <citation type="submission" date="2020-02" db="EMBL/GenBank/DDBJ databases">
        <authorList>
            <person name="Meier V. D."/>
        </authorList>
    </citation>
    <scope>NUCLEOTIDE SEQUENCE</scope>
    <source>
        <strain evidence="2">AVDCRST_MAG90</strain>
    </source>
</reference>
<name>A0A6J4L7C2_9HYPH</name>
<feature type="compositionally biased region" description="Basic residues" evidence="1">
    <location>
        <begin position="1"/>
        <end position="28"/>
    </location>
</feature>
<gene>
    <name evidence="2" type="ORF">AVDCRST_MAG90-1233</name>
</gene>
<evidence type="ECO:0000313" key="2">
    <source>
        <dbReference type="EMBL" id="CAA9325901.1"/>
    </source>
</evidence>
<organism evidence="2">
    <name type="scientific">uncultured Microvirga sp</name>
    <dbReference type="NCBI Taxonomy" id="412392"/>
    <lineage>
        <taxon>Bacteria</taxon>
        <taxon>Pseudomonadati</taxon>
        <taxon>Pseudomonadota</taxon>
        <taxon>Alphaproteobacteria</taxon>
        <taxon>Hyphomicrobiales</taxon>
        <taxon>Methylobacteriaceae</taxon>
        <taxon>Microvirga</taxon>
        <taxon>environmental samples</taxon>
    </lineage>
</organism>
<evidence type="ECO:0000256" key="1">
    <source>
        <dbReference type="SAM" id="MobiDB-lite"/>
    </source>
</evidence>
<protein>
    <submittedName>
        <fullName evidence="2">Uncharacterized protein</fullName>
    </submittedName>
</protein>
<proteinExistence type="predicted"/>
<feature type="compositionally biased region" description="Basic and acidic residues" evidence="1">
    <location>
        <begin position="66"/>
        <end position="75"/>
    </location>
</feature>
<feature type="non-terminal residue" evidence="2">
    <location>
        <position position="1"/>
    </location>
</feature>
<accession>A0A6J4L7C2</accession>
<feature type="region of interest" description="Disordered" evidence="1">
    <location>
        <begin position="1"/>
        <end position="80"/>
    </location>
</feature>
<feature type="region of interest" description="Disordered" evidence="1">
    <location>
        <begin position="96"/>
        <end position="120"/>
    </location>
</feature>
<dbReference type="EMBL" id="CADCUC010000239">
    <property type="protein sequence ID" value="CAA9325901.1"/>
    <property type="molecule type" value="Genomic_DNA"/>
</dbReference>
<feature type="non-terminal residue" evidence="2">
    <location>
        <position position="196"/>
    </location>
</feature>
<dbReference type="AlphaFoldDB" id="A0A6J4L7C2"/>